<dbReference type="PANTHER" id="PTHR22600:SF57">
    <property type="entry name" value="BETA-N-ACETYLHEXOSAMINIDASE"/>
    <property type="match status" value="1"/>
</dbReference>
<dbReference type="SUPFAM" id="SSF51445">
    <property type="entry name" value="(Trans)glycosidases"/>
    <property type="match status" value="1"/>
</dbReference>
<evidence type="ECO:0000259" key="7">
    <source>
        <dbReference type="Pfam" id="PF00728"/>
    </source>
</evidence>
<keyword evidence="10" id="KW-1185">Reference proteome</keyword>
<dbReference type="CDD" id="cd06563">
    <property type="entry name" value="GH20_chitobiase-like"/>
    <property type="match status" value="1"/>
</dbReference>
<keyword evidence="5" id="KW-0326">Glycosidase</keyword>
<dbReference type="EC" id="3.2.1.52" evidence="3"/>
<evidence type="ECO:0000256" key="5">
    <source>
        <dbReference type="ARBA" id="ARBA00023295"/>
    </source>
</evidence>
<reference evidence="9 10" key="1">
    <citation type="submission" date="2024-09" db="EMBL/GenBank/DDBJ databases">
        <authorList>
            <person name="Sun Q."/>
            <person name="Mori K."/>
        </authorList>
    </citation>
    <scope>NUCLEOTIDE SEQUENCE [LARGE SCALE GENOMIC DNA]</scope>
    <source>
        <strain evidence="9 10">TBRC 1432</strain>
    </source>
</reference>
<name>A0ABV6MSW7_9PSEU</name>
<evidence type="ECO:0000256" key="4">
    <source>
        <dbReference type="ARBA" id="ARBA00022801"/>
    </source>
</evidence>
<dbReference type="PANTHER" id="PTHR22600">
    <property type="entry name" value="BETA-HEXOSAMINIDASE"/>
    <property type="match status" value="1"/>
</dbReference>
<dbReference type="InterPro" id="IPR025705">
    <property type="entry name" value="Beta_hexosaminidase_sua/sub"/>
</dbReference>
<dbReference type="Proteomes" id="UP001589810">
    <property type="component" value="Unassembled WGS sequence"/>
</dbReference>
<evidence type="ECO:0000313" key="10">
    <source>
        <dbReference type="Proteomes" id="UP001589810"/>
    </source>
</evidence>
<sequence>MTNGQPSASSAMGSTAIIPRPSLTEPRPGSFLLRPDLRVNCGPGAERAGELLAGYLGLRGGAGHAPTIWLELTSRGPEGYQLDIRPRQVMLTATTEAGLLHGVQTLRILALQGNLPCQRIRDVPRLPWRGVLLDVARHHMPLEFLHQFVDILALHKLNVLHLHLTDDQGWRMEIAGWPRLVDVGAWRPESQGDGIPHGGYYTQAELRELVRCAAARGVMIVPEIEMPGHVRAALAAYPELGNFPSRPQPVWTNWGISEDILGVHDTALAFCREVLRQVADVFPAPYVHIGGDECPTTQWATAPSALARASELGFDDPGRLHGWFLGQMRDTLRELGRTAVCWAETHPGGMPSGLVATAWRDAAHGAAAVRDGHQVIMAPHRSTYLDYAPSAPSGPSGFVTTLADVYRFDPLAGLPAAVGSAPGVLGTQAQLWTEYAPTPDHVRRLAFPRLCAFADAAWRRTAPDYDDFRRRLAVHLDLLGSLNALPTTYAEAP</sequence>
<evidence type="ECO:0000313" key="9">
    <source>
        <dbReference type="EMBL" id="MFC0543379.1"/>
    </source>
</evidence>
<dbReference type="EMBL" id="JBHLUD010000005">
    <property type="protein sequence ID" value="MFC0543379.1"/>
    <property type="molecule type" value="Genomic_DNA"/>
</dbReference>
<dbReference type="InterPro" id="IPR029018">
    <property type="entry name" value="Hex-like_dom2"/>
</dbReference>
<dbReference type="RefSeq" id="WP_273940738.1">
    <property type="nucleotide sequence ID" value="NZ_CP097263.1"/>
</dbReference>
<dbReference type="Gene3D" id="3.20.20.80">
    <property type="entry name" value="Glycosidases"/>
    <property type="match status" value="1"/>
</dbReference>
<evidence type="ECO:0000256" key="2">
    <source>
        <dbReference type="ARBA" id="ARBA00006285"/>
    </source>
</evidence>
<comment type="similarity">
    <text evidence="2">Belongs to the glycosyl hydrolase 20 family.</text>
</comment>
<evidence type="ECO:0000256" key="1">
    <source>
        <dbReference type="ARBA" id="ARBA00001231"/>
    </source>
</evidence>
<dbReference type="InterPro" id="IPR015882">
    <property type="entry name" value="HEX_bac_N"/>
</dbReference>
<organism evidence="9 10">
    <name type="scientific">Kutzneria chonburiensis</name>
    <dbReference type="NCBI Taxonomy" id="1483604"/>
    <lineage>
        <taxon>Bacteria</taxon>
        <taxon>Bacillati</taxon>
        <taxon>Actinomycetota</taxon>
        <taxon>Actinomycetes</taxon>
        <taxon>Pseudonocardiales</taxon>
        <taxon>Pseudonocardiaceae</taxon>
        <taxon>Kutzneria</taxon>
    </lineage>
</organism>
<feature type="domain" description="Beta-hexosaminidase bacterial type N-terminal" evidence="8">
    <location>
        <begin position="15"/>
        <end position="122"/>
    </location>
</feature>
<comment type="catalytic activity">
    <reaction evidence="1">
        <text>Hydrolysis of terminal non-reducing N-acetyl-D-hexosamine residues in N-acetyl-beta-D-hexosaminides.</text>
        <dbReference type="EC" id="3.2.1.52"/>
    </reaction>
</comment>
<feature type="region of interest" description="Disordered" evidence="6">
    <location>
        <begin position="1"/>
        <end position="26"/>
    </location>
</feature>
<evidence type="ECO:0000256" key="6">
    <source>
        <dbReference type="SAM" id="MobiDB-lite"/>
    </source>
</evidence>
<dbReference type="PRINTS" id="PR00738">
    <property type="entry name" value="GLHYDRLASE20"/>
</dbReference>
<evidence type="ECO:0000256" key="3">
    <source>
        <dbReference type="ARBA" id="ARBA00012663"/>
    </source>
</evidence>
<dbReference type="SUPFAM" id="SSF55545">
    <property type="entry name" value="beta-N-acetylhexosaminidase-like domain"/>
    <property type="match status" value="1"/>
</dbReference>
<comment type="caution">
    <text evidence="9">The sequence shown here is derived from an EMBL/GenBank/DDBJ whole genome shotgun (WGS) entry which is preliminary data.</text>
</comment>
<keyword evidence="4" id="KW-0378">Hydrolase</keyword>
<feature type="compositionally biased region" description="Polar residues" evidence="6">
    <location>
        <begin position="1"/>
        <end position="13"/>
    </location>
</feature>
<evidence type="ECO:0000259" key="8">
    <source>
        <dbReference type="Pfam" id="PF02838"/>
    </source>
</evidence>
<dbReference type="Gene3D" id="3.30.379.10">
    <property type="entry name" value="Chitobiase/beta-hexosaminidase domain 2-like"/>
    <property type="match status" value="1"/>
</dbReference>
<dbReference type="Pfam" id="PF02838">
    <property type="entry name" value="Glyco_hydro_20b"/>
    <property type="match status" value="1"/>
</dbReference>
<accession>A0ABV6MSW7</accession>
<gene>
    <name evidence="9" type="ORF">ACFFH7_17885</name>
</gene>
<proteinExistence type="inferred from homology"/>
<dbReference type="InterPro" id="IPR015883">
    <property type="entry name" value="Glyco_hydro_20_cat"/>
</dbReference>
<protein>
    <recommendedName>
        <fullName evidence="3">beta-N-acetylhexosaminidase</fullName>
        <ecNumber evidence="3">3.2.1.52</ecNumber>
    </recommendedName>
</protein>
<dbReference type="Pfam" id="PF00728">
    <property type="entry name" value="Glyco_hydro_20"/>
    <property type="match status" value="1"/>
</dbReference>
<feature type="domain" description="Glycoside hydrolase family 20 catalytic" evidence="7">
    <location>
        <begin position="127"/>
        <end position="459"/>
    </location>
</feature>
<dbReference type="InterPro" id="IPR017853">
    <property type="entry name" value="GH"/>
</dbReference>